<name>A0A2J6RX23_HYAVF</name>
<dbReference type="Gene3D" id="3.40.50.1820">
    <property type="entry name" value="alpha/beta hydrolase"/>
    <property type="match status" value="1"/>
</dbReference>
<keyword evidence="4" id="KW-1185">Reference proteome</keyword>
<gene>
    <name evidence="3" type="ORF">L207DRAFT_509612</name>
</gene>
<accession>A0A2J6RX23</accession>
<feature type="domain" description="Serine hydrolase" evidence="2">
    <location>
        <begin position="2"/>
        <end position="201"/>
    </location>
</feature>
<dbReference type="GO" id="GO:0005737">
    <property type="term" value="C:cytoplasm"/>
    <property type="evidence" value="ECO:0007669"/>
    <property type="project" value="TreeGrafter"/>
</dbReference>
<reference evidence="3 4" key="1">
    <citation type="submission" date="2016-04" db="EMBL/GenBank/DDBJ databases">
        <title>A degradative enzymes factory behind the ericoid mycorrhizal symbiosis.</title>
        <authorList>
            <consortium name="DOE Joint Genome Institute"/>
            <person name="Martino E."/>
            <person name="Morin E."/>
            <person name="Grelet G."/>
            <person name="Kuo A."/>
            <person name="Kohler A."/>
            <person name="Daghino S."/>
            <person name="Barry K."/>
            <person name="Choi C."/>
            <person name="Cichocki N."/>
            <person name="Clum A."/>
            <person name="Copeland A."/>
            <person name="Hainaut M."/>
            <person name="Haridas S."/>
            <person name="Labutti K."/>
            <person name="Lindquist E."/>
            <person name="Lipzen A."/>
            <person name="Khouja H.-R."/>
            <person name="Murat C."/>
            <person name="Ohm R."/>
            <person name="Olson A."/>
            <person name="Spatafora J."/>
            <person name="Veneault-Fourrey C."/>
            <person name="Henrissat B."/>
            <person name="Grigoriev I."/>
            <person name="Martin F."/>
            <person name="Perotto S."/>
        </authorList>
    </citation>
    <scope>NUCLEOTIDE SEQUENCE [LARGE SCALE GENOMIC DNA]</scope>
    <source>
        <strain evidence="3 4">F</strain>
    </source>
</reference>
<protein>
    <recommendedName>
        <fullName evidence="2">Serine hydrolase domain-containing protein</fullName>
    </recommendedName>
</protein>
<evidence type="ECO:0000256" key="1">
    <source>
        <dbReference type="ARBA" id="ARBA00022801"/>
    </source>
</evidence>
<dbReference type="InterPro" id="IPR029058">
    <property type="entry name" value="AB_hydrolase_fold"/>
</dbReference>
<dbReference type="Pfam" id="PF03959">
    <property type="entry name" value="FSH1"/>
    <property type="match status" value="1"/>
</dbReference>
<keyword evidence="1" id="KW-0378">Hydrolase</keyword>
<dbReference type="Proteomes" id="UP000235786">
    <property type="component" value="Unassembled WGS sequence"/>
</dbReference>
<proteinExistence type="predicted"/>
<dbReference type="SUPFAM" id="SSF53474">
    <property type="entry name" value="alpha/beta-Hydrolases"/>
    <property type="match status" value="1"/>
</dbReference>
<evidence type="ECO:0000313" key="3">
    <source>
        <dbReference type="EMBL" id="PMD43052.1"/>
    </source>
</evidence>
<dbReference type="GO" id="GO:0005634">
    <property type="term" value="C:nucleus"/>
    <property type="evidence" value="ECO:0007669"/>
    <property type="project" value="TreeGrafter"/>
</dbReference>
<dbReference type="PANTHER" id="PTHR48070">
    <property type="entry name" value="ESTERASE OVCA2"/>
    <property type="match status" value="1"/>
</dbReference>
<dbReference type="PANTHER" id="PTHR48070:SF4">
    <property type="entry name" value="ESTERASE ALNB"/>
    <property type="match status" value="1"/>
</dbReference>
<evidence type="ECO:0000313" key="4">
    <source>
        <dbReference type="Proteomes" id="UP000235786"/>
    </source>
</evidence>
<dbReference type="InterPro" id="IPR050593">
    <property type="entry name" value="LovG"/>
</dbReference>
<dbReference type="GO" id="GO:0019748">
    <property type="term" value="P:secondary metabolic process"/>
    <property type="evidence" value="ECO:0007669"/>
    <property type="project" value="TreeGrafter"/>
</dbReference>
<organism evidence="3 4">
    <name type="scientific">Hyaloscypha variabilis (strain UAMH 11265 / GT02V1 / F)</name>
    <name type="common">Meliniomyces variabilis</name>
    <dbReference type="NCBI Taxonomy" id="1149755"/>
    <lineage>
        <taxon>Eukaryota</taxon>
        <taxon>Fungi</taxon>
        <taxon>Dikarya</taxon>
        <taxon>Ascomycota</taxon>
        <taxon>Pezizomycotina</taxon>
        <taxon>Leotiomycetes</taxon>
        <taxon>Helotiales</taxon>
        <taxon>Hyaloscyphaceae</taxon>
        <taxon>Hyaloscypha</taxon>
        <taxon>Hyaloscypha variabilis</taxon>
    </lineage>
</organism>
<dbReference type="GO" id="GO:0016787">
    <property type="term" value="F:hydrolase activity"/>
    <property type="evidence" value="ECO:0007669"/>
    <property type="project" value="UniProtKB-KW"/>
</dbReference>
<evidence type="ECO:0000259" key="2">
    <source>
        <dbReference type="Pfam" id="PF03959"/>
    </source>
</evidence>
<dbReference type="OrthoDB" id="2094269at2759"/>
<dbReference type="AlphaFoldDB" id="A0A2J6RX23"/>
<dbReference type="EMBL" id="KZ613942">
    <property type="protein sequence ID" value="PMD43052.1"/>
    <property type="molecule type" value="Genomic_DNA"/>
</dbReference>
<dbReference type="InterPro" id="IPR005645">
    <property type="entry name" value="FSH-like_dom"/>
</dbReference>
<sequence>MSKSKVLCLHGAHTSGEIFRAQLGQLVPRLEAEQNLELHFIDGLIETEGEEDMRGMFPEPYYSWCSMSSDKKLVNYESVKQALDFVQDIIVEDGPFDGIMGFSQGAALALGLLLRYASEHPLDPAYAICKWAVLFSCVEIDREKTQLDDDSLLSIPSLHVYDQSDSLLGTGGSNVACEPGSAKLILHERGHAIPRDNVTVNRILDAVQDLQHRAMVF</sequence>